<dbReference type="InterPro" id="IPR008271">
    <property type="entry name" value="Ser/Thr_kinase_AS"/>
</dbReference>
<dbReference type="PANTHER" id="PTHR46204:SF10">
    <property type="entry name" value="LYSM DOMAIN RECEPTOR-LIKE KINASE 3"/>
    <property type="match status" value="1"/>
</dbReference>
<evidence type="ECO:0000256" key="3">
    <source>
        <dbReference type="ARBA" id="ARBA00022527"/>
    </source>
</evidence>
<dbReference type="OMA" id="VYVRKNC"/>
<dbReference type="GO" id="GO:0045087">
    <property type="term" value="P:innate immune response"/>
    <property type="evidence" value="ECO:0007669"/>
    <property type="project" value="InterPro"/>
</dbReference>
<dbReference type="InterPro" id="IPR000719">
    <property type="entry name" value="Prot_kinase_dom"/>
</dbReference>
<evidence type="ECO:0000313" key="17">
    <source>
        <dbReference type="EMBL" id="KAH9301083.1"/>
    </source>
</evidence>
<keyword evidence="3" id="KW-0723">Serine/threonine-protein kinase</keyword>
<name>A0AA38CRG0_TAXCH</name>
<dbReference type="Proteomes" id="UP000824469">
    <property type="component" value="Unassembled WGS sequence"/>
</dbReference>
<keyword evidence="8" id="KW-0418">Kinase</keyword>
<dbReference type="SUPFAM" id="SSF56112">
    <property type="entry name" value="Protein kinase-like (PK-like)"/>
    <property type="match status" value="1"/>
</dbReference>
<dbReference type="PROSITE" id="PS51782">
    <property type="entry name" value="LYSM"/>
    <property type="match status" value="1"/>
</dbReference>
<keyword evidence="4" id="KW-0808">Transferase</keyword>
<keyword evidence="6" id="KW-0732">Signal</keyword>
<proteinExistence type="predicted"/>
<dbReference type="SMART" id="SM00257">
    <property type="entry name" value="LysM"/>
    <property type="match status" value="1"/>
</dbReference>
<comment type="caution">
    <text evidence="17">The sequence shown here is derived from an EMBL/GenBank/DDBJ whole genome shotgun (WGS) entry which is preliminary data.</text>
</comment>
<evidence type="ECO:0000259" key="15">
    <source>
        <dbReference type="PROSITE" id="PS50011"/>
    </source>
</evidence>
<evidence type="ECO:0000256" key="2">
    <source>
        <dbReference type="ARBA" id="ARBA00022475"/>
    </source>
</evidence>
<dbReference type="Gene3D" id="1.10.510.10">
    <property type="entry name" value="Transferase(Phosphotransferase) domain 1"/>
    <property type="match status" value="1"/>
</dbReference>
<dbReference type="GO" id="GO:0005886">
    <property type="term" value="C:plasma membrane"/>
    <property type="evidence" value="ECO:0007669"/>
    <property type="project" value="UniProtKB-SubCell"/>
</dbReference>
<accession>A0AA38CRG0</accession>
<dbReference type="FunFam" id="1.10.510.10:FF:000468">
    <property type="entry name" value="PTI1-like tyrosine-protein kinase 3"/>
    <property type="match status" value="1"/>
</dbReference>
<evidence type="ECO:0000256" key="4">
    <source>
        <dbReference type="ARBA" id="ARBA00022679"/>
    </source>
</evidence>
<dbReference type="CDD" id="cd00118">
    <property type="entry name" value="LysM"/>
    <property type="match status" value="1"/>
</dbReference>
<evidence type="ECO:0000256" key="7">
    <source>
        <dbReference type="ARBA" id="ARBA00022741"/>
    </source>
</evidence>
<dbReference type="Gene3D" id="3.30.200.20">
    <property type="entry name" value="Phosphorylase Kinase, domain 1"/>
    <property type="match status" value="1"/>
</dbReference>
<keyword evidence="7 13" id="KW-0547">Nucleotide-binding</keyword>
<dbReference type="GO" id="GO:0005524">
    <property type="term" value="F:ATP binding"/>
    <property type="evidence" value="ECO:0007669"/>
    <property type="project" value="UniProtKB-UniRule"/>
</dbReference>
<dbReference type="FunFam" id="3.30.200.20:FF:000526">
    <property type="entry name" value="Kinase family protein"/>
    <property type="match status" value="1"/>
</dbReference>
<dbReference type="InterPro" id="IPR001245">
    <property type="entry name" value="Ser-Thr/Tyr_kinase_cat_dom"/>
</dbReference>
<evidence type="ECO:0000256" key="11">
    <source>
        <dbReference type="ARBA" id="ARBA00023136"/>
    </source>
</evidence>
<organism evidence="17 18">
    <name type="scientific">Taxus chinensis</name>
    <name type="common">Chinese yew</name>
    <name type="synonym">Taxus wallichiana var. chinensis</name>
    <dbReference type="NCBI Taxonomy" id="29808"/>
    <lineage>
        <taxon>Eukaryota</taxon>
        <taxon>Viridiplantae</taxon>
        <taxon>Streptophyta</taxon>
        <taxon>Embryophyta</taxon>
        <taxon>Tracheophyta</taxon>
        <taxon>Spermatophyta</taxon>
        <taxon>Pinopsida</taxon>
        <taxon>Pinidae</taxon>
        <taxon>Conifers II</taxon>
        <taxon>Cupressales</taxon>
        <taxon>Taxaceae</taxon>
        <taxon>Taxus</taxon>
    </lineage>
</organism>
<evidence type="ECO:0000256" key="12">
    <source>
        <dbReference type="ARBA" id="ARBA00023157"/>
    </source>
</evidence>
<evidence type="ECO:0000256" key="9">
    <source>
        <dbReference type="ARBA" id="ARBA00022840"/>
    </source>
</evidence>
<dbReference type="PANTHER" id="PTHR46204">
    <property type="entry name" value="CHITIN ELICITOR RECEPTOR KINASE 1-RELATED"/>
    <property type="match status" value="1"/>
</dbReference>
<evidence type="ECO:0000256" key="6">
    <source>
        <dbReference type="ARBA" id="ARBA00022729"/>
    </source>
</evidence>
<evidence type="ECO:0008006" key="19">
    <source>
        <dbReference type="Google" id="ProtNLM"/>
    </source>
</evidence>
<evidence type="ECO:0000256" key="1">
    <source>
        <dbReference type="ARBA" id="ARBA00004162"/>
    </source>
</evidence>
<dbReference type="GO" id="GO:0004674">
    <property type="term" value="F:protein serine/threonine kinase activity"/>
    <property type="evidence" value="ECO:0007669"/>
    <property type="project" value="UniProtKB-KW"/>
</dbReference>
<dbReference type="InterPro" id="IPR018392">
    <property type="entry name" value="LysM"/>
</dbReference>
<dbReference type="Pfam" id="PF01476">
    <property type="entry name" value="LysM"/>
    <property type="match status" value="1"/>
</dbReference>
<dbReference type="SUPFAM" id="SSF54106">
    <property type="entry name" value="LysM domain"/>
    <property type="match status" value="1"/>
</dbReference>
<protein>
    <recommendedName>
        <fullName evidence="19">LysM domain receptor-like kinase 3</fullName>
    </recommendedName>
</protein>
<feature type="domain" description="Protein kinase" evidence="15">
    <location>
        <begin position="462"/>
        <end position="749"/>
    </location>
</feature>
<reference evidence="17 18" key="1">
    <citation type="journal article" date="2021" name="Nat. Plants">
        <title>The Taxus genome provides insights into paclitaxel biosynthesis.</title>
        <authorList>
            <person name="Xiong X."/>
            <person name="Gou J."/>
            <person name="Liao Q."/>
            <person name="Li Y."/>
            <person name="Zhou Q."/>
            <person name="Bi G."/>
            <person name="Li C."/>
            <person name="Du R."/>
            <person name="Wang X."/>
            <person name="Sun T."/>
            <person name="Guo L."/>
            <person name="Liang H."/>
            <person name="Lu P."/>
            <person name="Wu Y."/>
            <person name="Zhang Z."/>
            <person name="Ro D.K."/>
            <person name="Shang Y."/>
            <person name="Huang S."/>
            <person name="Yan J."/>
        </authorList>
    </citation>
    <scope>NUCLEOTIDE SEQUENCE [LARGE SCALE GENOMIC DNA]</scope>
    <source>
        <strain evidence="17">Ta-2019</strain>
    </source>
</reference>
<feature type="domain" description="LysM" evidence="16">
    <location>
        <begin position="260"/>
        <end position="304"/>
    </location>
</feature>
<sequence length="759" mass="83169">MNGTTTQQPSRGGPARGQVTNISLHLLRHHLILSSLGIPATDPESSCSVTATVIWAGPNGATGRVRRHKTSAAIDKDSLYTPHTSLLNLTLQEVHPCSATLIPSRPNSPMALNALASLPLLTALIFIAAPSQASSPRNCSDVNRVCESFISYSMGPQQTLAEVQSLFDALPKDITIEEGQGSNRLIFIKKKCSCLWSKQYLSNTTFTVRRKRGSVGQMVERAYEGVAWMPNNASRSVHLGAVVALQVLCGCSSSVSNYLLTYVVRASDTLSYLASRFGVNMQDIETVNNIADPAFLSTGTVYYIPLNSVPGVPYPIQEHISPTPSPSAISPSVASYQEVPEGISSTFSLGWILGIVGIVLVLVLAVVLMWILRHKLVCCQHTKDGKAKNHNVKDVETIHILCRSGSCLPSRGSVFRKGNDSDPNESSNRQITLSKDMMTGVFDMEKPVVFTYEEILASTENFKDTYLLGQGAFGSVYYGILRDQEVAIKKMTATKSKEFLVEMKVLCRVHHTNLVELIGYAASEDELFLVYEFAHKSSVSSRLHDPLSKGYTPLSWNARVQIALDAARGLEYIHEHTKAHYVHRDVKTSNILLDNRFRAKISDFGLAKLVGKAGEGEASVTRVVGTFGYLAPEYLRDGQATTKSDVYAFGVVLFELISGREAVARNKGVAPSTPERRTLISIMLCALRDSPSSNSMNSLKQRIDPSMMDLYPHDCVYKMAMLAKQCVEEDPILRPDMKQVVLTLSQILLSSVEWEAALA</sequence>
<dbReference type="GO" id="GO:0019199">
    <property type="term" value="F:transmembrane receptor protein kinase activity"/>
    <property type="evidence" value="ECO:0007669"/>
    <property type="project" value="InterPro"/>
</dbReference>
<dbReference type="InterPro" id="IPR011009">
    <property type="entry name" value="Kinase-like_dom_sf"/>
</dbReference>
<dbReference type="PROSITE" id="PS00108">
    <property type="entry name" value="PROTEIN_KINASE_ST"/>
    <property type="match status" value="1"/>
</dbReference>
<dbReference type="InterPro" id="IPR036779">
    <property type="entry name" value="LysM_dom_sf"/>
</dbReference>
<dbReference type="InterPro" id="IPR017441">
    <property type="entry name" value="Protein_kinase_ATP_BS"/>
</dbReference>
<gene>
    <name evidence="17" type="ORF">KI387_012666</name>
</gene>
<feature type="binding site" evidence="13">
    <location>
        <position position="490"/>
    </location>
    <ligand>
        <name>ATP</name>
        <dbReference type="ChEBI" id="CHEBI:30616"/>
    </ligand>
</feature>
<keyword evidence="10 14" id="KW-1133">Transmembrane helix</keyword>
<dbReference type="PROSITE" id="PS00107">
    <property type="entry name" value="PROTEIN_KINASE_ATP"/>
    <property type="match status" value="1"/>
</dbReference>
<evidence type="ECO:0000256" key="13">
    <source>
        <dbReference type="PROSITE-ProRule" id="PRU10141"/>
    </source>
</evidence>
<dbReference type="SMART" id="SM00220">
    <property type="entry name" value="S_TKc"/>
    <property type="match status" value="1"/>
</dbReference>
<evidence type="ECO:0000256" key="8">
    <source>
        <dbReference type="ARBA" id="ARBA00022777"/>
    </source>
</evidence>
<dbReference type="Gene3D" id="3.10.350.10">
    <property type="entry name" value="LysM domain"/>
    <property type="match status" value="1"/>
</dbReference>
<keyword evidence="5 14" id="KW-0812">Transmembrane</keyword>
<keyword evidence="12" id="KW-1015">Disulfide bond</keyword>
<dbReference type="PROSITE" id="PS50011">
    <property type="entry name" value="PROTEIN_KINASE_DOM"/>
    <property type="match status" value="1"/>
</dbReference>
<keyword evidence="18" id="KW-1185">Reference proteome</keyword>
<evidence type="ECO:0000256" key="5">
    <source>
        <dbReference type="ARBA" id="ARBA00022692"/>
    </source>
</evidence>
<evidence type="ECO:0000256" key="14">
    <source>
        <dbReference type="SAM" id="Phobius"/>
    </source>
</evidence>
<evidence type="ECO:0000313" key="18">
    <source>
        <dbReference type="Proteomes" id="UP000824469"/>
    </source>
</evidence>
<feature type="non-terminal residue" evidence="17">
    <location>
        <position position="1"/>
    </location>
</feature>
<evidence type="ECO:0000259" key="16">
    <source>
        <dbReference type="PROSITE" id="PS51782"/>
    </source>
</evidence>
<comment type="subcellular location">
    <subcellularLocation>
        <location evidence="1">Cell membrane</location>
        <topology evidence="1">Single-pass membrane protein</topology>
    </subcellularLocation>
</comment>
<keyword evidence="11 14" id="KW-0472">Membrane</keyword>
<keyword evidence="9 13" id="KW-0067">ATP-binding</keyword>
<dbReference type="Pfam" id="PF07714">
    <property type="entry name" value="PK_Tyr_Ser-Thr"/>
    <property type="match status" value="1"/>
</dbReference>
<dbReference type="AlphaFoldDB" id="A0AA38CRG0"/>
<dbReference type="InterPro" id="IPR044812">
    <property type="entry name" value="CERK1/LYK3-like"/>
</dbReference>
<dbReference type="EMBL" id="JAHRHJ020000009">
    <property type="protein sequence ID" value="KAH9301083.1"/>
    <property type="molecule type" value="Genomic_DNA"/>
</dbReference>
<keyword evidence="2" id="KW-1003">Cell membrane</keyword>
<feature type="transmembrane region" description="Helical" evidence="14">
    <location>
        <begin position="349"/>
        <end position="372"/>
    </location>
</feature>
<dbReference type="CDD" id="cd14066">
    <property type="entry name" value="STKc_IRAK"/>
    <property type="match status" value="1"/>
</dbReference>
<evidence type="ECO:0000256" key="10">
    <source>
        <dbReference type="ARBA" id="ARBA00022989"/>
    </source>
</evidence>